<dbReference type="InterPro" id="IPR008254">
    <property type="entry name" value="Flavodoxin/NO_synth"/>
</dbReference>
<dbReference type="Gene3D" id="3.40.50.360">
    <property type="match status" value="1"/>
</dbReference>
<dbReference type="PATRIC" id="fig|1158614.3.peg.712"/>
<dbReference type="GO" id="GO:0016651">
    <property type="term" value="F:oxidoreductase activity, acting on NAD(P)H"/>
    <property type="evidence" value="ECO:0007669"/>
    <property type="project" value="UniProtKB-ARBA"/>
</dbReference>
<dbReference type="SUPFAM" id="SSF52218">
    <property type="entry name" value="Flavoproteins"/>
    <property type="match status" value="1"/>
</dbReference>
<evidence type="ECO:0000259" key="1">
    <source>
        <dbReference type="Pfam" id="PF12682"/>
    </source>
</evidence>
<evidence type="ECO:0000313" key="5">
    <source>
        <dbReference type="Proteomes" id="UP000014160"/>
    </source>
</evidence>
<keyword evidence="5" id="KW-1185">Reference proteome</keyword>
<accession>R2VLU0</accession>
<dbReference type="PANTHER" id="PTHR39201">
    <property type="entry name" value="EXPORTED PROTEIN-RELATED"/>
    <property type="match status" value="1"/>
</dbReference>
<dbReference type="EMBL" id="ASWH01000002">
    <property type="protein sequence ID" value="EOW79532.1"/>
    <property type="molecule type" value="Genomic_DNA"/>
</dbReference>
<dbReference type="PANTHER" id="PTHR39201:SF1">
    <property type="entry name" value="FLAVODOXIN-LIKE DOMAIN-CONTAINING PROTEIN"/>
    <property type="match status" value="1"/>
</dbReference>
<evidence type="ECO:0000313" key="3">
    <source>
        <dbReference type="EMBL" id="EOW79532.1"/>
    </source>
</evidence>
<dbReference type="GO" id="GO:0010181">
    <property type="term" value="F:FMN binding"/>
    <property type="evidence" value="ECO:0007669"/>
    <property type="project" value="InterPro"/>
</dbReference>
<protein>
    <recommendedName>
        <fullName evidence="1">Flavodoxin-like domain-containing protein</fullName>
    </recommendedName>
</protein>
<proteinExistence type="predicted"/>
<dbReference type="EMBL" id="AJDQ01000003">
    <property type="protein sequence ID" value="EOI58616.1"/>
    <property type="molecule type" value="Genomic_DNA"/>
</dbReference>
<dbReference type="InterPro" id="IPR029039">
    <property type="entry name" value="Flavoprotein-like_sf"/>
</dbReference>
<reference evidence="3 5" key="2">
    <citation type="submission" date="2013-03" db="EMBL/GenBank/DDBJ databases">
        <title>The Genome Sequence of Enterococcus gilvus ATCC BAA-350 (PacBio/Illumina hybrid assembly).</title>
        <authorList>
            <consortium name="The Broad Institute Genomics Platform"/>
            <consortium name="The Broad Institute Genome Sequencing Center for Infectious Disease"/>
            <person name="Earl A."/>
            <person name="Russ C."/>
            <person name="Gilmore M."/>
            <person name="Surin D."/>
            <person name="Walker B."/>
            <person name="Young S."/>
            <person name="Zeng Q."/>
            <person name="Gargeya S."/>
            <person name="Fitzgerald M."/>
            <person name="Haas B."/>
            <person name="Abouelleil A."/>
            <person name="Allen A.W."/>
            <person name="Alvarado L."/>
            <person name="Arachchi H.M."/>
            <person name="Berlin A.M."/>
            <person name="Chapman S.B."/>
            <person name="Gainer-Dewar J."/>
            <person name="Goldberg J."/>
            <person name="Griggs A."/>
            <person name="Gujja S."/>
            <person name="Hansen M."/>
            <person name="Howarth C."/>
            <person name="Imamovic A."/>
            <person name="Ireland A."/>
            <person name="Larimer J."/>
            <person name="McCowan C."/>
            <person name="Murphy C."/>
            <person name="Pearson M."/>
            <person name="Poon T.W."/>
            <person name="Priest M."/>
            <person name="Roberts A."/>
            <person name="Saif S."/>
            <person name="Shea T."/>
            <person name="Sisk P."/>
            <person name="Sykes S."/>
            <person name="Wortman J."/>
            <person name="Nusbaum C."/>
            <person name="Birren B."/>
        </authorList>
    </citation>
    <scope>NUCLEOTIDE SEQUENCE [LARGE SCALE GENOMIC DNA]</scope>
    <source>
        <strain evidence="3 5">ATCC BAA-350</strain>
    </source>
</reference>
<dbReference type="OrthoDB" id="9806505at2"/>
<dbReference type="Proteomes" id="UP000013750">
    <property type="component" value="Unassembled WGS sequence"/>
</dbReference>
<evidence type="ECO:0000313" key="4">
    <source>
        <dbReference type="Proteomes" id="UP000013750"/>
    </source>
</evidence>
<feature type="domain" description="Flavodoxin-like" evidence="1">
    <location>
        <begin position="25"/>
        <end position="166"/>
    </location>
</feature>
<sequence>MTSIIIFFSRAGENYIDGKKKMISVGNTERLARIISEQTQLAAYSIRPIVPYPVNYEEAVEQARLEKLQAQRVDYQKDPIDLEKIKTVFLGFPNWWGTYPRIIQTFLADHEWKDKVIYPFCTHEGSAFGSSLEELSLVCSGAEIKTGLAIRGSKSERADTAIKNWLLSYSKQQS</sequence>
<comment type="caution">
    <text evidence="2">The sequence shown here is derived from an EMBL/GenBank/DDBJ whole genome shotgun (WGS) entry which is preliminary data.</text>
</comment>
<dbReference type="AlphaFoldDB" id="R2VLU0"/>
<organism evidence="2 4">
    <name type="scientific">Enterococcus gilvus ATCC BAA-350</name>
    <dbReference type="NCBI Taxonomy" id="1158614"/>
    <lineage>
        <taxon>Bacteria</taxon>
        <taxon>Bacillati</taxon>
        <taxon>Bacillota</taxon>
        <taxon>Bacilli</taxon>
        <taxon>Lactobacillales</taxon>
        <taxon>Enterococcaceae</taxon>
        <taxon>Enterococcus</taxon>
    </lineage>
</organism>
<dbReference type="Pfam" id="PF12682">
    <property type="entry name" value="Flavodoxin_4"/>
    <property type="match status" value="1"/>
</dbReference>
<dbReference type="RefSeq" id="WP_010779138.1">
    <property type="nucleotide sequence ID" value="NZ_ASWH01000002.1"/>
</dbReference>
<dbReference type="Proteomes" id="UP000014160">
    <property type="component" value="Unassembled WGS sequence"/>
</dbReference>
<name>R2VLU0_9ENTE</name>
<dbReference type="eggNOG" id="COG0716">
    <property type="taxonomic scope" value="Bacteria"/>
</dbReference>
<dbReference type="HOGENOM" id="CLU_068890_0_0_9"/>
<gene>
    <name evidence="3" type="ORF">I592_03672</name>
    <name evidence="2" type="ORF">UKC_00689</name>
</gene>
<evidence type="ECO:0000313" key="2">
    <source>
        <dbReference type="EMBL" id="EOI58616.1"/>
    </source>
</evidence>
<reference evidence="2 4" key="1">
    <citation type="submission" date="2013-02" db="EMBL/GenBank/DDBJ databases">
        <title>The Genome Sequence of Enterococcus gilvus ATCC BAA-350.</title>
        <authorList>
            <consortium name="The Broad Institute Genome Sequencing Platform"/>
            <consortium name="The Broad Institute Genome Sequencing Center for Infectious Disease"/>
            <person name="Earl A.M."/>
            <person name="Gilmore M.S."/>
            <person name="Lebreton F."/>
            <person name="Walker B."/>
            <person name="Young S.K."/>
            <person name="Zeng Q."/>
            <person name="Gargeya S."/>
            <person name="Fitzgerald M."/>
            <person name="Haas B."/>
            <person name="Abouelleil A."/>
            <person name="Alvarado L."/>
            <person name="Arachchi H.M."/>
            <person name="Berlin A.M."/>
            <person name="Chapman S.B."/>
            <person name="Dewar J."/>
            <person name="Goldberg J."/>
            <person name="Griggs A."/>
            <person name="Gujja S."/>
            <person name="Hansen M."/>
            <person name="Howarth C."/>
            <person name="Imamovic A."/>
            <person name="Larimer J."/>
            <person name="McCowan C."/>
            <person name="Murphy C."/>
            <person name="Neiman D."/>
            <person name="Pearson M."/>
            <person name="Priest M."/>
            <person name="Roberts A."/>
            <person name="Saif S."/>
            <person name="Shea T."/>
            <person name="Sisk P."/>
            <person name="Sykes S."/>
            <person name="Wortman J."/>
            <person name="Nusbaum C."/>
            <person name="Birren B."/>
        </authorList>
    </citation>
    <scope>NUCLEOTIDE SEQUENCE [LARGE SCALE GENOMIC DNA]</scope>
    <source>
        <strain evidence="2 4">ATCC BAA-350</strain>
    </source>
</reference>